<dbReference type="GO" id="GO:0042597">
    <property type="term" value="C:periplasmic space"/>
    <property type="evidence" value="ECO:0007669"/>
    <property type="project" value="UniProtKB-SubCell"/>
</dbReference>
<evidence type="ECO:0000256" key="12">
    <source>
        <dbReference type="PIRSR" id="PIRSR000005-2"/>
    </source>
</evidence>
<dbReference type="eggNOG" id="COG2863">
    <property type="taxonomic scope" value="Bacteria"/>
</dbReference>
<comment type="caution">
    <text evidence="15">The sequence shown here is derived from an EMBL/GenBank/DDBJ whole genome shotgun (WGS) entry which is preliminary data.</text>
</comment>
<keyword evidence="5 13" id="KW-0732">Signal</keyword>
<dbReference type="PROSITE" id="PS51007">
    <property type="entry name" value="CYTC"/>
    <property type="match status" value="2"/>
</dbReference>
<evidence type="ECO:0000256" key="1">
    <source>
        <dbReference type="ARBA" id="ARBA00004418"/>
    </source>
</evidence>
<dbReference type="InterPro" id="IPR008168">
    <property type="entry name" value="Cyt_C_IC"/>
</dbReference>
<evidence type="ECO:0000256" key="5">
    <source>
        <dbReference type="ARBA" id="ARBA00022729"/>
    </source>
</evidence>
<evidence type="ECO:0000313" key="15">
    <source>
        <dbReference type="EMBL" id="KEA62406.1"/>
    </source>
</evidence>
<keyword evidence="7" id="KW-0249">Electron transport</keyword>
<dbReference type="InterPro" id="IPR009056">
    <property type="entry name" value="Cyt_c-like_dom"/>
</dbReference>
<name>A0A081FV51_9GAMM</name>
<keyword evidence="16" id="KW-1185">Reference proteome</keyword>
<comment type="function">
    <text evidence="9">Diheme, high potential cytochrome c believed to be an intermediate electron donor to terminal oxidation systems.</text>
</comment>
<dbReference type="SUPFAM" id="SSF46626">
    <property type="entry name" value="Cytochrome c"/>
    <property type="match status" value="2"/>
</dbReference>
<evidence type="ECO:0000313" key="16">
    <source>
        <dbReference type="Proteomes" id="UP000028252"/>
    </source>
</evidence>
<proteinExistence type="predicted"/>
<feature type="binding site" description="axial binding residue" evidence="12">
    <location>
        <position position="38"/>
    </location>
    <ligand>
        <name>heme c</name>
        <dbReference type="ChEBI" id="CHEBI:61717"/>
        <label>1</label>
    </ligand>
    <ligandPart>
        <name>Fe</name>
        <dbReference type="ChEBI" id="CHEBI:18248"/>
    </ligandPart>
</feature>
<evidence type="ECO:0000256" key="2">
    <source>
        <dbReference type="ARBA" id="ARBA00022448"/>
    </source>
</evidence>
<keyword evidence="4 12" id="KW-0479">Metal-binding</keyword>
<keyword evidence="8 12" id="KW-0408">Iron</keyword>
<evidence type="ECO:0000256" key="13">
    <source>
        <dbReference type="SAM" id="SignalP"/>
    </source>
</evidence>
<dbReference type="PRINTS" id="PR00605">
    <property type="entry name" value="CYTCHROMECIC"/>
</dbReference>
<dbReference type="GO" id="GO:0009055">
    <property type="term" value="F:electron transfer activity"/>
    <property type="evidence" value="ECO:0007669"/>
    <property type="project" value="InterPro"/>
</dbReference>
<evidence type="ECO:0000256" key="4">
    <source>
        <dbReference type="ARBA" id="ARBA00022723"/>
    </source>
</evidence>
<keyword evidence="3 11" id="KW-0349">Heme</keyword>
<dbReference type="PANTHER" id="PTHR33751">
    <property type="entry name" value="CBB3-TYPE CYTOCHROME C OXIDASE SUBUNIT FIXP"/>
    <property type="match status" value="1"/>
</dbReference>
<evidence type="ECO:0000259" key="14">
    <source>
        <dbReference type="PROSITE" id="PS51007"/>
    </source>
</evidence>
<dbReference type="InterPro" id="IPR050597">
    <property type="entry name" value="Cytochrome_c_Oxidase_Subunit"/>
</dbReference>
<evidence type="ECO:0000256" key="9">
    <source>
        <dbReference type="ARBA" id="ARBA00053316"/>
    </source>
</evidence>
<dbReference type="Gene3D" id="1.10.760.10">
    <property type="entry name" value="Cytochrome c-like domain"/>
    <property type="match status" value="2"/>
</dbReference>
<dbReference type="OrthoDB" id="9773456at2"/>
<evidence type="ECO:0000256" key="11">
    <source>
        <dbReference type="PIRSR" id="PIRSR000005-1"/>
    </source>
</evidence>
<evidence type="ECO:0000256" key="10">
    <source>
        <dbReference type="ARBA" id="ARBA00068434"/>
    </source>
</evidence>
<evidence type="ECO:0000256" key="8">
    <source>
        <dbReference type="ARBA" id="ARBA00023004"/>
    </source>
</evidence>
<accession>A0A081FV51</accession>
<sequence>MNKLLISLLVTLGLTGVAHAAGDAAQGKQKVAVCAACHGADGNSLAPNFPKLAGQNEKYLLKQLKDIKAGDRTVLEMTGMLNNLNDQDLEDIAAYFSSQKVQLGQAAADQVAKGQEIFRAGIADKGVAACTACHGPQGKGNNSAAFPALGGQSAAYVESSLKKFAAGERANDPAGMMRDIAVKMNDAEIKAVAQYVQGLH</sequence>
<dbReference type="InterPro" id="IPR036909">
    <property type="entry name" value="Cyt_c-like_dom_sf"/>
</dbReference>
<evidence type="ECO:0000256" key="7">
    <source>
        <dbReference type="ARBA" id="ARBA00022982"/>
    </source>
</evidence>
<dbReference type="InterPro" id="IPR024167">
    <property type="entry name" value="Cytochrome_c4-like"/>
</dbReference>
<dbReference type="GO" id="GO:0020037">
    <property type="term" value="F:heme binding"/>
    <property type="evidence" value="ECO:0007669"/>
    <property type="project" value="InterPro"/>
</dbReference>
<feature type="domain" description="Cytochrome c" evidence="14">
    <location>
        <begin position="109"/>
        <end position="200"/>
    </location>
</feature>
<dbReference type="AlphaFoldDB" id="A0A081FV51"/>
<feature type="binding site" description="covalent" evidence="11">
    <location>
        <position position="34"/>
    </location>
    <ligand>
        <name>heme c</name>
        <dbReference type="ChEBI" id="CHEBI:61717"/>
        <label>1</label>
    </ligand>
</feature>
<dbReference type="Pfam" id="PF00034">
    <property type="entry name" value="Cytochrom_C"/>
    <property type="match status" value="2"/>
</dbReference>
<dbReference type="Proteomes" id="UP000028252">
    <property type="component" value="Unassembled WGS sequence"/>
</dbReference>
<dbReference type="FunFam" id="1.10.760.10:FF:000016">
    <property type="entry name" value="Cytochrome c4"/>
    <property type="match status" value="1"/>
</dbReference>
<evidence type="ECO:0000256" key="3">
    <source>
        <dbReference type="ARBA" id="ARBA00022617"/>
    </source>
</evidence>
<feature type="domain" description="Cytochrome c" evidence="14">
    <location>
        <begin position="22"/>
        <end position="100"/>
    </location>
</feature>
<gene>
    <name evidence="15" type="ORF">ADIMK_3297</name>
</gene>
<keyword evidence="6" id="KW-0574">Periplasm</keyword>
<keyword evidence="2" id="KW-0813">Transport</keyword>
<feature type="binding site" description="covalent" evidence="11">
    <location>
        <position position="130"/>
    </location>
    <ligand>
        <name>heme c</name>
        <dbReference type="ChEBI" id="CHEBI:61717"/>
        <label>2</label>
    </ligand>
</feature>
<dbReference type="PIRSF" id="PIRSF000005">
    <property type="entry name" value="Cytochrome_c4"/>
    <property type="match status" value="1"/>
</dbReference>
<dbReference type="STRING" id="1232683.ADIMK_3297"/>
<dbReference type="PATRIC" id="fig|1232683.4.peg.3243"/>
<feature type="binding site" description="covalent" evidence="11">
    <location>
        <position position="37"/>
    </location>
    <ligand>
        <name>heme c</name>
        <dbReference type="ChEBI" id="CHEBI:61717"/>
        <label>1</label>
    </ligand>
</feature>
<protein>
    <recommendedName>
        <fullName evidence="10">Cytochrome c4</fullName>
    </recommendedName>
</protein>
<organism evidence="15 16">
    <name type="scientific">Marinobacterium lacunae</name>
    <dbReference type="NCBI Taxonomy" id="1232683"/>
    <lineage>
        <taxon>Bacteria</taxon>
        <taxon>Pseudomonadati</taxon>
        <taxon>Pseudomonadota</taxon>
        <taxon>Gammaproteobacteria</taxon>
        <taxon>Oceanospirillales</taxon>
        <taxon>Oceanospirillaceae</taxon>
        <taxon>Marinobacterium</taxon>
    </lineage>
</organism>
<dbReference type="EMBL" id="JMQN01000048">
    <property type="protein sequence ID" value="KEA62406.1"/>
    <property type="molecule type" value="Genomic_DNA"/>
</dbReference>
<feature type="signal peptide" evidence="13">
    <location>
        <begin position="1"/>
        <end position="20"/>
    </location>
</feature>
<dbReference type="RefSeq" id="WP_036190607.1">
    <property type="nucleotide sequence ID" value="NZ_JMQN01000048.1"/>
</dbReference>
<feature type="chain" id="PRO_5001757332" description="Cytochrome c4" evidence="13">
    <location>
        <begin position="21"/>
        <end position="200"/>
    </location>
</feature>
<evidence type="ECO:0000256" key="6">
    <source>
        <dbReference type="ARBA" id="ARBA00022764"/>
    </source>
</evidence>
<feature type="binding site" description="axial binding residue" evidence="12">
    <location>
        <position position="177"/>
    </location>
    <ligand>
        <name>heme c</name>
        <dbReference type="ChEBI" id="CHEBI:61717"/>
        <label>2</label>
    </ligand>
    <ligandPart>
        <name>Fe</name>
        <dbReference type="ChEBI" id="CHEBI:18248"/>
    </ligandPart>
</feature>
<feature type="binding site" description="covalent" evidence="11">
    <location>
        <position position="133"/>
    </location>
    <ligand>
        <name>heme c</name>
        <dbReference type="ChEBI" id="CHEBI:61717"/>
        <label>2</label>
    </ligand>
</feature>
<feature type="binding site" description="axial binding residue" evidence="12">
    <location>
        <position position="134"/>
    </location>
    <ligand>
        <name>heme c</name>
        <dbReference type="ChEBI" id="CHEBI:61717"/>
        <label>2</label>
    </ligand>
    <ligandPart>
        <name>Fe</name>
        <dbReference type="ChEBI" id="CHEBI:18248"/>
    </ligandPart>
</feature>
<dbReference type="GO" id="GO:0005506">
    <property type="term" value="F:iron ion binding"/>
    <property type="evidence" value="ECO:0007669"/>
    <property type="project" value="InterPro"/>
</dbReference>
<comment type="subcellular location">
    <subcellularLocation>
        <location evidence="1">Periplasm</location>
    </subcellularLocation>
</comment>
<dbReference type="PANTHER" id="PTHR33751:SF9">
    <property type="entry name" value="CYTOCHROME C4"/>
    <property type="match status" value="1"/>
</dbReference>
<comment type="PTM">
    <text evidence="11">Binds 2 heme c groups covalently per subunit.</text>
</comment>
<reference evidence="15 16" key="1">
    <citation type="submission" date="2014-04" db="EMBL/GenBank/DDBJ databases">
        <title>Marinobacterium kochiensis sp. nov., isolated from sediment sample collected from Kochi backwaters in Kerala, India.</title>
        <authorList>
            <person name="Singh A."/>
            <person name="Pinnaka A.K."/>
        </authorList>
    </citation>
    <scope>NUCLEOTIDE SEQUENCE [LARGE SCALE GENOMIC DNA]</scope>
    <source>
        <strain evidence="15 16">AK27</strain>
    </source>
</reference>
<feature type="binding site" description="axial binding residue" evidence="12">
    <location>
        <position position="77"/>
    </location>
    <ligand>
        <name>heme c</name>
        <dbReference type="ChEBI" id="CHEBI:61717"/>
        <label>1</label>
    </ligand>
    <ligandPart>
        <name>Fe</name>
        <dbReference type="ChEBI" id="CHEBI:18248"/>
    </ligandPart>
</feature>